<dbReference type="InterPro" id="IPR052382">
    <property type="entry name" value="ABHD10_acyl-thioesterase"/>
</dbReference>
<dbReference type="InParanoid" id="A0A2K3DXA5"/>
<dbReference type="Gene3D" id="3.40.50.1820">
    <property type="entry name" value="alpha/beta hydrolase"/>
    <property type="match status" value="1"/>
</dbReference>
<dbReference type="PANTHER" id="PTHR16138:SF7">
    <property type="entry name" value="PALMITOYL-PROTEIN THIOESTERASE ABHD10, MITOCHONDRIAL"/>
    <property type="match status" value="1"/>
</dbReference>
<feature type="compositionally biased region" description="Gly residues" evidence="2">
    <location>
        <begin position="292"/>
        <end position="307"/>
    </location>
</feature>
<reference evidence="4 5" key="1">
    <citation type="journal article" date="2007" name="Science">
        <title>The Chlamydomonas genome reveals the evolution of key animal and plant functions.</title>
        <authorList>
            <person name="Merchant S.S."/>
            <person name="Prochnik S.E."/>
            <person name="Vallon O."/>
            <person name="Harris E.H."/>
            <person name="Karpowicz S.J."/>
            <person name="Witman G.B."/>
            <person name="Terry A."/>
            <person name="Salamov A."/>
            <person name="Fritz-Laylin L.K."/>
            <person name="Marechal-Drouard L."/>
            <person name="Marshall W.F."/>
            <person name="Qu L.H."/>
            <person name="Nelson D.R."/>
            <person name="Sanderfoot A.A."/>
            <person name="Spalding M.H."/>
            <person name="Kapitonov V.V."/>
            <person name="Ren Q."/>
            <person name="Ferris P."/>
            <person name="Lindquist E."/>
            <person name="Shapiro H."/>
            <person name="Lucas S.M."/>
            <person name="Grimwood J."/>
            <person name="Schmutz J."/>
            <person name="Cardol P."/>
            <person name="Cerutti H."/>
            <person name="Chanfreau G."/>
            <person name="Chen C.L."/>
            <person name="Cognat V."/>
            <person name="Croft M.T."/>
            <person name="Dent R."/>
            <person name="Dutcher S."/>
            <person name="Fernandez E."/>
            <person name="Fukuzawa H."/>
            <person name="Gonzalez-Ballester D."/>
            <person name="Gonzalez-Halphen D."/>
            <person name="Hallmann A."/>
            <person name="Hanikenne M."/>
            <person name="Hippler M."/>
            <person name="Inwood W."/>
            <person name="Jabbari K."/>
            <person name="Kalanon M."/>
            <person name="Kuras R."/>
            <person name="Lefebvre P.A."/>
            <person name="Lemaire S.D."/>
            <person name="Lobanov A.V."/>
            <person name="Lohr M."/>
            <person name="Manuell A."/>
            <person name="Meier I."/>
            <person name="Mets L."/>
            <person name="Mittag M."/>
            <person name="Mittelmeier T."/>
            <person name="Moroney J.V."/>
            <person name="Moseley J."/>
            <person name="Napoli C."/>
            <person name="Nedelcu A.M."/>
            <person name="Niyogi K."/>
            <person name="Novoselov S.V."/>
            <person name="Paulsen I.T."/>
            <person name="Pazour G."/>
            <person name="Purton S."/>
            <person name="Ral J.P."/>
            <person name="Riano-Pachon D.M."/>
            <person name="Riekhof W."/>
            <person name="Rymarquis L."/>
            <person name="Schroda M."/>
            <person name="Stern D."/>
            <person name="Umen J."/>
            <person name="Willows R."/>
            <person name="Wilson N."/>
            <person name="Zimmer S.L."/>
            <person name="Allmer J."/>
            <person name="Balk J."/>
            <person name="Bisova K."/>
            <person name="Chen C.J."/>
            <person name="Elias M."/>
            <person name="Gendler K."/>
            <person name="Hauser C."/>
            <person name="Lamb M.R."/>
            <person name="Ledford H."/>
            <person name="Long J.C."/>
            <person name="Minagawa J."/>
            <person name="Page M.D."/>
            <person name="Pan J."/>
            <person name="Pootakham W."/>
            <person name="Roje S."/>
            <person name="Rose A."/>
            <person name="Stahlberg E."/>
            <person name="Terauchi A.M."/>
            <person name="Yang P."/>
            <person name="Ball S."/>
            <person name="Bowler C."/>
            <person name="Dieckmann C.L."/>
            <person name="Gladyshev V.N."/>
            <person name="Green P."/>
            <person name="Jorgensen R."/>
            <person name="Mayfield S."/>
            <person name="Mueller-Roeber B."/>
            <person name="Rajamani S."/>
            <person name="Sayre R.T."/>
            <person name="Brokstein P."/>
            <person name="Dubchak I."/>
            <person name="Goodstein D."/>
            <person name="Hornick L."/>
            <person name="Huang Y.W."/>
            <person name="Jhaveri J."/>
            <person name="Luo Y."/>
            <person name="Martinez D."/>
            <person name="Ngau W.C."/>
            <person name="Otillar B."/>
            <person name="Poliakov A."/>
            <person name="Porter A."/>
            <person name="Szajkowski L."/>
            <person name="Werner G."/>
            <person name="Zhou K."/>
            <person name="Grigoriev I.V."/>
            <person name="Rokhsar D.S."/>
            <person name="Grossman A.R."/>
        </authorList>
    </citation>
    <scope>NUCLEOTIDE SEQUENCE [LARGE SCALE GENOMIC DNA]</scope>
    <source>
        <strain evidence="5">CC-503</strain>
    </source>
</reference>
<sequence>MSAVPAASAAGSAAAAASHAAGTPPQLEDLPLRFLARHRRHAASGLRQASSFSASKDGGGGAATEDGWRIAYRHWRQPVPQEQAPQATEGQVAGSSHGPGGRVASAAGAAVQPRPHTCVLFCNGLKSEMAGSKVRCALQQAAAQGCEFVCFDYSGFGASTGRAWESCGLTDWIEDTEALLREVVAAPRVVLLGSSIGGWVALRVAQRSATRAQGTLATAATCQGRGSSSSTSSTSSSSGSSSSSRGPQITGALLVAPAVDLSEVRWAALTQQQRDSVTAAAASSKAAAGSEGARGSGDGDGGAGGRVSLGSPYPMQGGDWVGPAYFTQGREHLLLVRPWGEAGRREGQLGPSGQGPEQLGGPGVLWPGTAAGSIVWRRPLELRVPVPLPVLIVAGSNDAVVPLPLVRTLVDGINNASAAAATATAAAVVAGGATAQLPPPQLGGGTEAYHHCGLGEVVDVNHGVWEEGNRCTEGLGAAVVIEAAAAAAPEAAGCELHVVEGGDHRLSNATGLQVLRALLGRLLSASRLAQV</sequence>
<dbReference type="SUPFAM" id="SSF53474">
    <property type="entry name" value="alpha/beta-Hydrolases"/>
    <property type="match status" value="1"/>
</dbReference>
<dbReference type="GeneID" id="66052859"/>
<dbReference type="OrthoDB" id="408373at2759"/>
<evidence type="ECO:0000256" key="1">
    <source>
        <dbReference type="ARBA" id="ARBA00022801"/>
    </source>
</evidence>
<feature type="region of interest" description="Disordered" evidence="2">
    <location>
        <begin position="220"/>
        <end position="247"/>
    </location>
</feature>
<dbReference type="PANTHER" id="PTHR16138">
    <property type="entry name" value="MYCOPHENOLIC ACID ACYL-GLUCURONIDE ESTERASE, MITOCHONDRIAL"/>
    <property type="match status" value="1"/>
</dbReference>
<dbReference type="InterPro" id="IPR029058">
    <property type="entry name" value="AB_hydrolase_fold"/>
</dbReference>
<dbReference type="RefSeq" id="XP_042926067.1">
    <property type="nucleotide sequence ID" value="XM_043060938.1"/>
</dbReference>
<dbReference type="Pfam" id="PF12146">
    <property type="entry name" value="Hydrolase_4"/>
    <property type="match status" value="1"/>
</dbReference>
<feature type="region of interest" description="Disordered" evidence="2">
    <location>
        <begin position="45"/>
        <end position="65"/>
    </location>
</feature>
<feature type="region of interest" description="Disordered" evidence="2">
    <location>
        <begin position="80"/>
        <end position="108"/>
    </location>
</feature>
<feature type="compositionally biased region" description="Low complexity" evidence="2">
    <location>
        <begin position="224"/>
        <end position="246"/>
    </location>
</feature>
<dbReference type="AlphaFoldDB" id="A0A2K3DXA5"/>
<dbReference type="Proteomes" id="UP000006906">
    <property type="component" value="Chromosome 3"/>
</dbReference>
<evidence type="ECO:0000313" key="4">
    <source>
        <dbReference type="EMBL" id="PNW85172.1"/>
    </source>
</evidence>
<protein>
    <recommendedName>
        <fullName evidence="3">Serine aminopeptidase S33 domain-containing protein</fullName>
    </recommendedName>
</protein>
<proteinExistence type="predicted"/>
<evidence type="ECO:0000256" key="2">
    <source>
        <dbReference type="SAM" id="MobiDB-lite"/>
    </source>
</evidence>
<feature type="compositionally biased region" description="Low complexity" evidence="2">
    <location>
        <begin position="280"/>
        <end position="291"/>
    </location>
</feature>
<dbReference type="GO" id="GO:0004553">
    <property type="term" value="F:hydrolase activity, hydrolyzing O-glycosyl compounds"/>
    <property type="evidence" value="ECO:0000318"/>
    <property type="project" value="GO_Central"/>
</dbReference>
<evidence type="ECO:0000313" key="5">
    <source>
        <dbReference type="Proteomes" id="UP000006906"/>
    </source>
</evidence>
<feature type="region of interest" description="Disordered" evidence="2">
    <location>
        <begin position="280"/>
        <end position="309"/>
    </location>
</feature>
<dbReference type="EMBL" id="CM008964">
    <property type="protein sequence ID" value="PNW85172.1"/>
    <property type="molecule type" value="Genomic_DNA"/>
</dbReference>
<name>A0A2K3DXA5_CHLRE</name>
<organism evidence="4 5">
    <name type="scientific">Chlamydomonas reinhardtii</name>
    <name type="common">Chlamydomonas smithii</name>
    <dbReference type="NCBI Taxonomy" id="3055"/>
    <lineage>
        <taxon>Eukaryota</taxon>
        <taxon>Viridiplantae</taxon>
        <taxon>Chlorophyta</taxon>
        <taxon>core chlorophytes</taxon>
        <taxon>Chlorophyceae</taxon>
        <taxon>CS clade</taxon>
        <taxon>Chlamydomonadales</taxon>
        <taxon>Chlamydomonadaceae</taxon>
        <taxon>Chlamydomonas</taxon>
    </lineage>
</organism>
<dbReference type="Gramene" id="PNW85172">
    <property type="protein sequence ID" value="PNW85172"/>
    <property type="gene ID" value="CHLRE_03g174672v5"/>
</dbReference>
<dbReference type="InterPro" id="IPR022742">
    <property type="entry name" value="Hydrolase_4"/>
</dbReference>
<evidence type="ECO:0000259" key="3">
    <source>
        <dbReference type="Pfam" id="PF12146"/>
    </source>
</evidence>
<keyword evidence="1" id="KW-0378">Hydrolase</keyword>
<dbReference type="KEGG" id="cre:CHLRE_03g174672v5"/>
<gene>
    <name evidence="4" type="ORF">CHLRE_03g174672v5</name>
</gene>
<accession>A0A2K3DXA5</accession>
<keyword evidence="5" id="KW-1185">Reference proteome</keyword>
<feature type="domain" description="Serine aminopeptidase S33" evidence="3">
    <location>
        <begin position="114"/>
        <end position="225"/>
    </location>
</feature>